<evidence type="ECO:0000313" key="2">
    <source>
        <dbReference type="Proteomes" id="UP000234323"/>
    </source>
</evidence>
<name>A0A2I1HLV1_9GLOM</name>
<dbReference type="EMBL" id="LLXI01003800">
    <property type="protein sequence ID" value="PKY59834.1"/>
    <property type="molecule type" value="Genomic_DNA"/>
</dbReference>
<sequence>MTEDILKDKKKTEKKAIIAKDTEKRKKGFNWDNLFEISIKSSPADLFRI</sequence>
<evidence type="ECO:0000313" key="1">
    <source>
        <dbReference type="EMBL" id="PKY59834.1"/>
    </source>
</evidence>
<protein>
    <submittedName>
        <fullName evidence="1">Uncharacterized protein</fullName>
    </submittedName>
</protein>
<organism evidence="1 2">
    <name type="scientific">Rhizophagus irregularis</name>
    <dbReference type="NCBI Taxonomy" id="588596"/>
    <lineage>
        <taxon>Eukaryota</taxon>
        <taxon>Fungi</taxon>
        <taxon>Fungi incertae sedis</taxon>
        <taxon>Mucoromycota</taxon>
        <taxon>Glomeromycotina</taxon>
        <taxon>Glomeromycetes</taxon>
        <taxon>Glomerales</taxon>
        <taxon>Glomeraceae</taxon>
        <taxon>Rhizophagus</taxon>
    </lineage>
</organism>
<gene>
    <name evidence="1" type="ORF">RhiirA4_482934</name>
</gene>
<comment type="caution">
    <text evidence="1">The sequence shown here is derived from an EMBL/GenBank/DDBJ whole genome shotgun (WGS) entry which is preliminary data.</text>
</comment>
<reference evidence="1 2" key="1">
    <citation type="submission" date="2015-10" db="EMBL/GenBank/DDBJ databases">
        <title>Genome analyses suggest a sexual origin of heterokaryosis in a supposedly ancient asexual fungus.</title>
        <authorList>
            <person name="Ropars J."/>
            <person name="Sedzielewska K."/>
            <person name="Noel J."/>
            <person name="Charron P."/>
            <person name="Farinelli L."/>
            <person name="Marton T."/>
            <person name="Kruger M."/>
            <person name="Pelin A."/>
            <person name="Brachmann A."/>
            <person name="Corradi N."/>
        </authorList>
    </citation>
    <scope>NUCLEOTIDE SEQUENCE [LARGE SCALE GENOMIC DNA]</scope>
    <source>
        <strain evidence="1 2">A4</strain>
    </source>
</reference>
<dbReference type="AlphaFoldDB" id="A0A2I1HLV1"/>
<keyword evidence="2" id="KW-1185">Reference proteome</keyword>
<accession>A0A2I1HLV1</accession>
<dbReference type="Proteomes" id="UP000234323">
    <property type="component" value="Unassembled WGS sequence"/>
</dbReference>
<proteinExistence type="predicted"/>